<evidence type="ECO:0000313" key="2">
    <source>
        <dbReference type="Proteomes" id="UP000000346"/>
    </source>
</evidence>
<dbReference type="HOGENOM" id="CLU_1782552_0_0_2"/>
<dbReference type="InterPro" id="IPR012440">
    <property type="entry name" value="DUF1641"/>
</dbReference>
<gene>
    <name evidence="1" type="ordered locus">ASAC_1168</name>
</gene>
<name>D9Q2N5_ACIS3</name>
<dbReference type="Pfam" id="PF07849">
    <property type="entry name" value="DUF1641"/>
    <property type="match status" value="1"/>
</dbReference>
<dbReference type="STRING" id="666510.ASAC_1168"/>
<dbReference type="GeneID" id="9499419"/>
<dbReference type="Proteomes" id="UP000000346">
    <property type="component" value="Chromosome"/>
</dbReference>
<dbReference type="EMBL" id="CP001742">
    <property type="protein sequence ID" value="ADL19573.1"/>
    <property type="molecule type" value="Genomic_DNA"/>
</dbReference>
<organism evidence="1 2">
    <name type="scientific">Acidilobus saccharovorans (strain DSM 16705 / JCM 18335 / VKM B-2471 / 345-15)</name>
    <dbReference type="NCBI Taxonomy" id="666510"/>
    <lineage>
        <taxon>Archaea</taxon>
        <taxon>Thermoproteota</taxon>
        <taxon>Thermoprotei</taxon>
        <taxon>Acidilobales</taxon>
        <taxon>Acidilobaceae</taxon>
        <taxon>Acidilobus</taxon>
    </lineage>
</organism>
<dbReference type="eggNOG" id="arCOG02113">
    <property type="taxonomic scope" value="Archaea"/>
</dbReference>
<dbReference type="PANTHER" id="PTHR38433">
    <property type="match status" value="1"/>
</dbReference>
<protein>
    <recommendedName>
        <fullName evidence="3">DUF1641 domain-containing protein</fullName>
    </recommendedName>
</protein>
<reference evidence="1 2" key="1">
    <citation type="journal article" date="2010" name="Appl. Environ. Microbiol.">
        <title>The genome sequence of the crenarchaeon Acidilobus saccharovorans supports a new order, Acidilobales, and suggests an important ecological role in terrestrial acidic hot springs.</title>
        <authorList>
            <person name="Mardanov A.V."/>
            <person name="Svetlitchnyi V.A."/>
            <person name="Beletsky A.V."/>
            <person name="Prokofeva M.I."/>
            <person name="Bonch-Osmolovskaya E.A."/>
            <person name="Ravin N.V."/>
            <person name="Skryabin K.G."/>
        </authorList>
    </citation>
    <scope>NUCLEOTIDE SEQUENCE [LARGE SCALE GENOMIC DNA]</scope>
    <source>
        <strain evidence="2">DSM 16705 / JCM 18335 / VKM B-2471 / 345-15</strain>
    </source>
</reference>
<evidence type="ECO:0000313" key="1">
    <source>
        <dbReference type="EMBL" id="ADL19573.1"/>
    </source>
</evidence>
<dbReference type="PANTHER" id="PTHR38433:SF1">
    <property type="entry name" value="DUF1641 DOMAIN-CONTAINING PROTEIN"/>
    <property type="match status" value="1"/>
</dbReference>
<proteinExistence type="predicted"/>
<dbReference type="KEGG" id="asc:ASAC_1168"/>
<evidence type="ECO:0008006" key="3">
    <source>
        <dbReference type="Google" id="ProtNLM"/>
    </source>
</evidence>
<dbReference type="RefSeq" id="WP_013267085.1">
    <property type="nucleotide sequence ID" value="NC_014374.1"/>
</dbReference>
<keyword evidence="2" id="KW-1185">Reference proteome</keyword>
<accession>D9Q2N5</accession>
<sequence>MAEAKKQETPAESVPPEVQAQALAELLDAIVNLKRSGLLGMISYLADKAEDSFLSAATDPALMRLMALLASVSNGITKVDAMDLANAQNTLTDLTSCTIESLAKLDLSHPRKVGLLGLMSALSDPDISQGLGILLDIAKQLGACARSKGQSKS</sequence>
<dbReference type="OrthoDB" id="56850at2157"/>
<dbReference type="InParanoid" id="D9Q2N5"/>
<dbReference type="AlphaFoldDB" id="D9Q2N5"/>